<comment type="caution">
    <text evidence="2">The sequence shown here is derived from an EMBL/GenBank/DDBJ whole genome shotgun (WGS) entry which is preliminary data.</text>
</comment>
<feature type="domain" description="HTH cro/C1-type" evidence="1">
    <location>
        <begin position="12"/>
        <end position="67"/>
    </location>
</feature>
<dbReference type="PATRIC" id="fig|81857.3.peg.2255"/>
<dbReference type="Gene3D" id="1.10.260.40">
    <property type="entry name" value="lambda repressor-like DNA-binding domains"/>
    <property type="match status" value="1"/>
</dbReference>
<dbReference type="InterPro" id="IPR001387">
    <property type="entry name" value="Cro/C1-type_HTH"/>
</dbReference>
<dbReference type="SMART" id="SM00530">
    <property type="entry name" value="HTH_XRE"/>
    <property type="match status" value="1"/>
</dbReference>
<dbReference type="SUPFAM" id="SSF47413">
    <property type="entry name" value="lambda repressor-like DNA-binding domains"/>
    <property type="match status" value="1"/>
</dbReference>
<evidence type="ECO:0000259" key="1">
    <source>
        <dbReference type="PROSITE" id="PS50943"/>
    </source>
</evidence>
<name>A0A0R2FFJ7_9LACO</name>
<dbReference type="CDD" id="cd00093">
    <property type="entry name" value="HTH_XRE"/>
    <property type="match status" value="1"/>
</dbReference>
<evidence type="ECO:0000313" key="2">
    <source>
        <dbReference type="EMBL" id="KRN27359.1"/>
    </source>
</evidence>
<evidence type="ECO:0000313" key="3">
    <source>
        <dbReference type="Proteomes" id="UP000051751"/>
    </source>
</evidence>
<gene>
    <name evidence="2" type="ORF">IV38_GL002198</name>
</gene>
<dbReference type="AlphaFoldDB" id="A0A0R2FFJ7"/>
<dbReference type="RefSeq" id="WP_054748057.1">
    <property type="nucleotide sequence ID" value="NZ_JQAT01000009.1"/>
</dbReference>
<dbReference type="InterPro" id="IPR010982">
    <property type="entry name" value="Lambda_DNA-bd_dom_sf"/>
</dbReference>
<dbReference type="Proteomes" id="UP000051751">
    <property type="component" value="Unassembled WGS sequence"/>
</dbReference>
<dbReference type="EMBL" id="JQAT01000009">
    <property type="protein sequence ID" value="KRN27359.1"/>
    <property type="molecule type" value="Genomic_DNA"/>
</dbReference>
<protein>
    <recommendedName>
        <fullName evidence="1">HTH cro/C1-type domain-containing protein</fullName>
    </recommendedName>
</protein>
<dbReference type="Pfam" id="PF13443">
    <property type="entry name" value="HTH_26"/>
    <property type="match status" value="1"/>
</dbReference>
<dbReference type="PROSITE" id="PS50943">
    <property type="entry name" value="HTH_CROC1"/>
    <property type="match status" value="1"/>
</dbReference>
<sequence>METDGNLVAAHLLELLNKQNLTINRIANLAGLSQSTVNAMFEGRSKRPTITTIRAVCRALGITVHDFFDFPPYNEVEK</sequence>
<organism evidence="2 3">
    <name type="scientific">Lactobacillus selangorensis</name>
    <dbReference type="NCBI Taxonomy" id="81857"/>
    <lineage>
        <taxon>Bacteria</taxon>
        <taxon>Bacillati</taxon>
        <taxon>Bacillota</taxon>
        <taxon>Bacilli</taxon>
        <taxon>Lactobacillales</taxon>
        <taxon>Lactobacillaceae</taxon>
        <taxon>Lactobacillus</taxon>
    </lineage>
</organism>
<reference evidence="2 3" key="1">
    <citation type="journal article" date="2015" name="Genome Announc.">
        <title>Expanding the biotechnology potential of lactobacilli through comparative genomics of 213 strains and associated genera.</title>
        <authorList>
            <person name="Sun Z."/>
            <person name="Harris H.M."/>
            <person name="McCann A."/>
            <person name="Guo C."/>
            <person name="Argimon S."/>
            <person name="Zhang W."/>
            <person name="Yang X."/>
            <person name="Jeffery I.B."/>
            <person name="Cooney J.C."/>
            <person name="Kagawa T.F."/>
            <person name="Liu W."/>
            <person name="Song Y."/>
            <person name="Salvetti E."/>
            <person name="Wrobel A."/>
            <person name="Rasinkangas P."/>
            <person name="Parkhill J."/>
            <person name="Rea M.C."/>
            <person name="O'Sullivan O."/>
            <person name="Ritari J."/>
            <person name="Douillard F.P."/>
            <person name="Paul Ross R."/>
            <person name="Yang R."/>
            <person name="Briner A.E."/>
            <person name="Felis G.E."/>
            <person name="de Vos W.M."/>
            <person name="Barrangou R."/>
            <person name="Klaenhammer T.R."/>
            <person name="Caufield P.W."/>
            <person name="Cui Y."/>
            <person name="Zhang H."/>
            <person name="O'Toole P.W."/>
        </authorList>
    </citation>
    <scope>NUCLEOTIDE SEQUENCE [LARGE SCALE GENOMIC DNA]</scope>
    <source>
        <strain evidence="2 3">ATCC BAA-66</strain>
    </source>
</reference>
<proteinExistence type="predicted"/>
<dbReference type="GO" id="GO:0003677">
    <property type="term" value="F:DNA binding"/>
    <property type="evidence" value="ECO:0007669"/>
    <property type="project" value="InterPro"/>
</dbReference>
<accession>A0A0R2FFJ7</accession>